<proteinExistence type="predicted"/>
<evidence type="ECO:0000313" key="2">
    <source>
        <dbReference type="Proteomes" id="UP000252081"/>
    </source>
</evidence>
<organism evidence="1 2">
    <name type="scientific">Pedobacter miscanthi</name>
    <dbReference type="NCBI Taxonomy" id="2259170"/>
    <lineage>
        <taxon>Bacteria</taxon>
        <taxon>Pseudomonadati</taxon>
        <taxon>Bacteroidota</taxon>
        <taxon>Sphingobacteriia</taxon>
        <taxon>Sphingobacteriales</taxon>
        <taxon>Sphingobacteriaceae</taxon>
        <taxon>Pedobacter</taxon>
    </lineage>
</organism>
<accession>A0A366KLZ1</accession>
<evidence type="ECO:0000313" key="1">
    <source>
        <dbReference type="EMBL" id="RBQ02717.1"/>
    </source>
</evidence>
<reference evidence="1 2" key="1">
    <citation type="submission" date="2018-07" db="EMBL/GenBank/DDBJ databases">
        <title>A draft genome of a endophytic bacteria, a new species of Pedobacter.</title>
        <authorList>
            <person name="Zhang Z.D."/>
            <person name="Chen Z.J."/>
        </authorList>
    </citation>
    <scope>NUCLEOTIDE SEQUENCE [LARGE SCALE GENOMIC DNA]</scope>
    <source>
        <strain evidence="1 2">RS10</strain>
    </source>
</reference>
<dbReference type="Proteomes" id="UP000252081">
    <property type="component" value="Unassembled WGS sequence"/>
</dbReference>
<dbReference type="AlphaFoldDB" id="A0A366KLZ1"/>
<keyword evidence="2" id="KW-1185">Reference proteome</keyword>
<name>A0A366KLZ1_9SPHI</name>
<dbReference type="EMBL" id="QNQU01000031">
    <property type="protein sequence ID" value="RBQ02717.1"/>
    <property type="molecule type" value="Genomic_DNA"/>
</dbReference>
<protein>
    <submittedName>
        <fullName evidence="1">Uncharacterized protein</fullName>
    </submittedName>
</protein>
<sequence length="61" mass="7302">MGKNVFFKIVIVCFYQWVRWEVLDLILSLPLHQSSRWDGKNVFLNRNHVFLSMGSLGDFWI</sequence>
<gene>
    <name evidence="1" type="ORF">DRW42_25105</name>
</gene>
<comment type="caution">
    <text evidence="1">The sequence shown here is derived from an EMBL/GenBank/DDBJ whole genome shotgun (WGS) entry which is preliminary data.</text>
</comment>